<sequence length="966" mass="108199">MFQSSRIALALSLVKRAQRRVLIGKLCSSFLCDEFSATQSHQFRGNRKRHVSSMKKNIGNDARNIRNTKVKSVQQALHTVGELIKSLDSSDGHQIEDQKRCHDGVERVLGDIVSQVDEGSLNPLGKHGKELSRFFEFILYAYSQVDIPEISSFDKSGQVLDTLKKWNLDIRSRHYEFAIISANREGRYKEATDLFLRQIDPEAGYNPINVSLDTPHGLVAIALWAQQEGLPAAEHVFDAVMKLTMVSPSDSKQYTLAAGTALGQAGEWESAINYLYDSDDIKQFGQPIVSAVMRACLMCNRPDVALEAFDHCMNDLGIIGGGEWQWGGGRDRIDPLCRDIAMRAMKGKNGTSETALNFFQEVLDEDVTISIEALQGIAEACERDRDWETALGLLLYILEHHSRPNWIVDGSKQEIQERYSVETKLSPDEPSWITKLGPVLASVMRTCNADSNFGTSIFCLLLIDNALGNAAASTEERSLSVKMTAYLSKSEFNNDLVVAAMTSLCGLRLYKTAIDIFETAERDTRMQGSTDARVTSDAALSVYQYALLENSKHGTIETGNPSIHAIFEIERLIEDSKSSEKQGAGDSQQQWKSTCSNLAEAMKACTYIRQSNLSFVLFNWVAMQMKGAKQEFSSLQKIAKPVDLDDAFAMQSDPLLAEVVSTRRWNTNTADSNNVFESLLRNDVSEVGDWANSCNAGVSALLVKGDGDAAIKVFHALDNKAMNPDLFVIIADHLAKEQQWAAVMDLYKAALQEGCYSEELSAIAMKAVVSSEVESRIIVLREMIQNVAQYNGTNSEKWLRERYWEIKGLIGFKYARLLMWWNDPSTCHLDELNFAIEEVNERTANGADVRYETIRTIINSAKRGLIEDNLEKYRWIPSSAEEWKELMQLVIYQAQLTNHLDSRLIDELVRSYIALDCREECIHFVMDSLHSGTRVNKFSLHQALEAAHLESSDAVNDLQMMLSTSV</sequence>
<protein>
    <submittedName>
        <fullName evidence="1">Uncharacterized protein</fullName>
    </submittedName>
</protein>
<keyword evidence="2" id="KW-1185">Reference proteome</keyword>
<reference evidence="1" key="1">
    <citation type="submission" date="2023-08" db="EMBL/GenBank/DDBJ databases">
        <authorList>
            <person name="Audoor S."/>
            <person name="Bilcke G."/>
        </authorList>
    </citation>
    <scope>NUCLEOTIDE SEQUENCE</scope>
</reference>
<organism evidence="1 2">
    <name type="scientific">Cylindrotheca closterium</name>
    <dbReference type="NCBI Taxonomy" id="2856"/>
    <lineage>
        <taxon>Eukaryota</taxon>
        <taxon>Sar</taxon>
        <taxon>Stramenopiles</taxon>
        <taxon>Ochrophyta</taxon>
        <taxon>Bacillariophyta</taxon>
        <taxon>Bacillariophyceae</taxon>
        <taxon>Bacillariophycidae</taxon>
        <taxon>Bacillariales</taxon>
        <taxon>Bacillariaceae</taxon>
        <taxon>Cylindrotheca</taxon>
    </lineage>
</organism>
<evidence type="ECO:0000313" key="1">
    <source>
        <dbReference type="EMBL" id="CAJ1969544.1"/>
    </source>
</evidence>
<dbReference type="InterPro" id="IPR011990">
    <property type="entry name" value="TPR-like_helical_dom_sf"/>
</dbReference>
<proteinExistence type="predicted"/>
<evidence type="ECO:0000313" key="2">
    <source>
        <dbReference type="Proteomes" id="UP001295423"/>
    </source>
</evidence>
<dbReference type="EMBL" id="CAKOGP040002424">
    <property type="protein sequence ID" value="CAJ1969544.1"/>
    <property type="molecule type" value="Genomic_DNA"/>
</dbReference>
<accession>A0AAD2GCH0</accession>
<name>A0AAD2GCH0_9STRA</name>
<dbReference type="Gene3D" id="1.25.40.10">
    <property type="entry name" value="Tetratricopeptide repeat domain"/>
    <property type="match status" value="1"/>
</dbReference>
<dbReference type="AlphaFoldDB" id="A0AAD2GCH0"/>
<gene>
    <name evidence="1" type="ORF">CYCCA115_LOCUS23763</name>
</gene>
<dbReference type="Proteomes" id="UP001295423">
    <property type="component" value="Unassembled WGS sequence"/>
</dbReference>
<comment type="caution">
    <text evidence="1">The sequence shown here is derived from an EMBL/GenBank/DDBJ whole genome shotgun (WGS) entry which is preliminary data.</text>
</comment>